<feature type="domain" description="RNA polymerase Rpb2" evidence="13">
    <location>
        <begin position="386"/>
        <end position="453"/>
    </location>
</feature>
<comment type="subunit">
    <text evidence="6 8">The RNAP catalytic core consists of 2 alpha, 1 beta, 1 beta' and 1 omega subunit. When a sigma factor is associated with the core the holoenzyme is formed, which can initiate transcription.</text>
</comment>
<dbReference type="InterPro" id="IPR007120">
    <property type="entry name" value="DNA-dir_RNAP_su2_dom"/>
</dbReference>
<dbReference type="InterPro" id="IPR019462">
    <property type="entry name" value="DNA-dir_RNA_pol_bsu_external_1"/>
</dbReference>
<evidence type="ECO:0000259" key="13">
    <source>
        <dbReference type="Pfam" id="PF04565"/>
    </source>
</evidence>
<dbReference type="InterPro" id="IPR007642">
    <property type="entry name" value="RNA_pol_Rpb2_2"/>
</dbReference>
<dbReference type="Gene3D" id="2.30.150.10">
    <property type="entry name" value="DNA-directed RNA polymerase, beta subunit, external 1 domain"/>
    <property type="match status" value="1"/>
</dbReference>
<evidence type="ECO:0000256" key="5">
    <source>
        <dbReference type="ARBA" id="ARBA00048552"/>
    </source>
</evidence>
<protein>
    <recommendedName>
        <fullName evidence="6 8">DNA-directed RNA polymerase subunit beta</fullName>
        <shortName evidence="6">RNAP subunit beta</shortName>
        <ecNumber evidence="6 8">2.7.7.6</ecNumber>
    </recommendedName>
    <alternativeName>
        <fullName evidence="6">RNA polymerase subunit beta</fullName>
    </alternativeName>
    <alternativeName>
        <fullName evidence="6">Transcriptase subunit beta</fullName>
    </alternativeName>
</protein>
<dbReference type="InterPro" id="IPR007641">
    <property type="entry name" value="RNA_pol_Rpb2_7"/>
</dbReference>
<sequence>MRDVLVKPRIKFMGESLDEKQKIEAPIPNLLDLQKKSYEKFLYQGIGEELSSYFPIVDAGDRFELSFVSYRLEEPKFSEEEVRIKDKTYEAQIKVKLRLLDKQSQEVVESEVLLGEIPIMTKRATFIVNGSERVIVNQLTRSPGVYFKEDKDLMDRKTFVGTVIPVKGNWINFEAPSNGTVWIRIEKSRKLPVSTFLKACGIEQSRIEEALVDEKFRKATFAQDNTQNREEALQEFYKKIRPGEAPNPEAAKGIINSRFFDKKRFDLGMVGRLKINEKLGLNGIVPLDYLVLHREDMLAIVKYLVNLHYGDGTLDDIDHLENRRVRLVGELVRQKFREGLYRMEHVIHERMSLYKGTTKLKISNIINSGPLTVALREFFCTGQLSQYMDQTNPLAELTHKRRISVLGPGGLTRERAGFEVRDIHPSYYGRFCPIETPEGPNVGLISSPTIYAVVNDYGFLETPYRKVKNGKLTDIIESFTASKERNVYIASADVKVENKKIVGDTVVARYNGEFQQVAPDKIDYIGVSPKQMLSLSSSLIPFVEHNDANRALMGCNMQRQAVPLVIEEAPWVGTGMEMVAAIDSGMVHIAEKDGIVRSAAGGKIVIDFSDGTSKEYKLMKFVRTNNATCFNQKALVRAGDRVKKGQVLTSGCATDSGELALGRNVLVAFMPFGGYNFEDAILISNRLVREDVFTSIHIESYEVEARSTKLGDEEITREIPNVSEEARRNLDEQGIVVIGTEVEAGDYLVGKLTPKGDVEPPSEERLLRAIFGDKLKDMRDTSLKLPHGEKGKVIDVKVFSRNNGDDLPPGVITKVRVTVAQLRKISVGDKMTGRHGNKGVISKILPEADMPYLPDGTPVDIVLNPLGVPSRMNVGQIFEVLLGLAAGVLNNFGKDKNIKYKFEATPFDESFGERASERFVEEYLEKAREIKPFIGKNGKVTLYDGKTGDPFLSPVTVGYMYLLKLVHLVDDKIHARSTGPYSLITQQPLGGKAQFGGQRFGEMEVWALEAYGAANVLQEILTIKSDDITGRTKAMEAIIKGKNLGTPGLPESFKVLVRELQGLALDITLIHQDGSQIDLEHIDEDDNSVLPLLKSVDVED</sequence>
<dbReference type="Pfam" id="PF04565">
    <property type="entry name" value="RNA_pol_Rpb2_3"/>
    <property type="match status" value="1"/>
</dbReference>
<dbReference type="NCBIfam" id="TIGR02013">
    <property type="entry name" value="rpoB"/>
    <property type="match status" value="1"/>
</dbReference>
<comment type="catalytic activity">
    <reaction evidence="5 6 8">
        <text>RNA(n) + a ribonucleoside 5'-triphosphate = RNA(n+1) + diphosphate</text>
        <dbReference type="Rhea" id="RHEA:21248"/>
        <dbReference type="Rhea" id="RHEA-COMP:14527"/>
        <dbReference type="Rhea" id="RHEA-COMP:17342"/>
        <dbReference type="ChEBI" id="CHEBI:33019"/>
        <dbReference type="ChEBI" id="CHEBI:61557"/>
        <dbReference type="ChEBI" id="CHEBI:140395"/>
        <dbReference type="EC" id="2.7.7.6"/>
    </reaction>
</comment>
<dbReference type="Proteomes" id="UP000244792">
    <property type="component" value="Chromosome"/>
</dbReference>
<dbReference type="Pfam" id="PF04563">
    <property type="entry name" value="RNA_pol_Rpb2_1"/>
    <property type="match status" value="1"/>
</dbReference>
<evidence type="ECO:0000256" key="2">
    <source>
        <dbReference type="ARBA" id="ARBA00022679"/>
    </source>
</evidence>
<dbReference type="InterPro" id="IPR007121">
    <property type="entry name" value="RNA_pol_bsu_CS"/>
</dbReference>
<keyword evidence="16" id="KW-1185">Reference proteome</keyword>
<dbReference type="OrthoDB" id="9803954at2"/>
<dbReference type="GO" id="GO:0006351">
    <property type="term" value="P:DNA-templated transcription"/>
    <property type="evidence" value="ECO:0007669"/>
    <property type="project" value="UniProtKB-UniRule"/>
</dbReference>
<dbReference type="Gene3D" id="2.40.50.150">
    <property type="match status" value="1"/>
</dbReference>
<dbReference type="PROSITE" id="PS01166">
    <property type="entry name" value="RNA_POL_BETA"/>
    <property type="match status" value="1"/>
</dbReference>
<dbReference type="GO" id="GO:0000428">
    <property type="term" value="C:DNA-directed RNA polymerase complex"/>
    <property type="evidence" value="ECO:0007669"/>
    <property type="project" value="UniProtKB-KW"/>
</dbReference>
<dbReference type="InterPro" id="IPR037033">
    <property type="entry name" value="DNA-dir_RNAP_su2_hyb_sf"/>
</dbReference>
<accession>A0A2R4W1F4</accession>
<evidence type="ECO:0000313" key="16">
    <source>
        <dbReference type="Proteomes" id="UP000244792"/>
    </source>
</evidence>
<dbReference type="RefSeq" id="WP_108309405.1">
    <property type="nucleotide sequence ID" value="NZ_CP020921.1"/>
</dbReference>
<dbReference type="Gene3D" id="3.90.1800.10">
    <property type="entry name" value="RNA polymerase alpha subunit dimerisation domain"/>
    <property type="match status" value="1"/>
</dbReference>
<evidence type="ECO:0000259" key="14">
    <source>
        <dbReference type="Pfam" id="PF10385"/>
    </source>
</evidence>
<dbReference type="InterPro" id="IPR010243">
    <property type="entry name" value="RNA_pol_bsu_bac"/>
</dbReference>
<dbReference type="Pfam" id="PF10385">
    <property type="entry name" value="RNA_pol_Rpb2_45"/>
    <property type="match status" value="1"/>
</dbReference>
<dbReference type="Gene3D" id="3.90.1100.10">
    <property type="match status" value="1"/>
</dbReference>
<dbReference type="InterPro" id="IPR015712">
    <property type="entry name" value="DNA-dir_RNA_pol_su2"/>
</dbReference>
<evidence type="ECO:0000259" key="10">
    <source>
        <dbReference type="Pfam" id="PF04560"/>
    </source>
</evidence>
<proteinExistence type="inferred from homology"/>
<evidence type="ECO:0000256" key="7">
    <source>
        <dbReference type="RuleBase" id="RU000434"/>
    </source>
</evidence>
<feature type="domain" description="RNA polymerase Rpb2" evidence="10">
    <location>
        <begin position="996"/>
        <end position="1070"/>
    </location>
</feature>
<dbReference type="NCBIfam" id="NF001616">
    <property type="entry name" value="PRK00405.1"/>
    <property type="match status" value="1"/>
</dbReference>
<dbReference type="InterPro" id="IPR007645">
    <property type="entry name" value="RNA_pol_Rpb2_3"/>
</dbReference>
<dbReference type="GO" id="GO:0032549">
    <property type="term" value="F:ribonucleoside binding"/>
    <property type="evidence" value="ECO:0007669"/>
    <property type="project" value="InterPro"/>
</dbReference>
<feature type="domain" description="RNA polymerase beta subunit protrusion" evidence="12">
    <location>
        <begin position="48"/>
        <end position="372"/>
    </location>
</feature>
<keyword evidence="1 6" id="KW-0240">DNA-directed RNA polymerase</keyword>
<dbReference type="Gene3D" id="3.90.1110.10">
    <property type="entry name" value="RNA polymerase Rpb2, domain 2"/>
    <property type="match status" value="1"/>
</dbReference>
<dbReference type="Pfam" id="PF04560">
    <property type="entry name" value="RNA_pol_Rpb2_7"/>
    <property type="match status" value="1"/>
</dbReference>
<evidence type="ECO:0000259" key="12">
    <source>
        <dbReference type="Pfam" id="PF04563"/>
    </source>
</evidence>
<dbReference type="EC" id="2.7.7.6" evidence="6 8"/>
<name>A0A2R4W1F4_THEAF</name>
<dbReference type="CDD" id="cd00653">
    <property type="entry name" value="RNA_pol_B_RPB2"/>
    <property type="match status" value="1"/>
</dbReference>
<dbReference type="AlphaFoldDB" id="A0A2R4W1F4"/>
<dbReference type="PANTHER" id="PTHR20856">
    <property type="entry name" value="DNA-DIRECTED RNA POLYMERASE I SUBUNIT 2"/>
    <property type="match status" value="1"/>
</dbReference>
<dbReference type="Pfam" id="PF04561">
    <property type="entry name" value="RNA_pol_Rpb2_2"/>
    <property type="match status" value="1"/>
</dbReference>
<dbReference type="InterPro" id="IPR007644">
    <property type="entry name" value="RNA_pol_bsu_protrusion"/>
</dbReference>
<dbReference type="EMBL" id="CP020921">
    <property type="protein sequence ID" value="AWB10615.1"/>
    <property type="molecule type" value="Genomic_DNA"/>
</dbReference>
<dbReference type="SUPFAM" id="SSF64484">
    <property type="entry name" value="beta and beta-prime subunits of DNA dependent RNA-polymerase"/>
    <property type="match status" value="1"/>
</dbReference>
<dbReference type="Gene3D" id="2.40.270.10">
    <property type="entry name" value="DNA-directed RNA polymerase, subunit 2, domain 6"/>
    <property type="match status" value="1"/>
</dbReference>
<evidence type="ECO:0000313" key="15">
    <source>
        <dbReference type="EMBL" id="AWB10615.1"/>
    </source>
</evidence>
<keyword evidence="3 6" id="KW-0548">Nucleotidyltransferase</keyword>
<dbReference type="InterPro" id="IPR042107">
    <property type="entry name" value="DNA-dir_RNA_pol_bsu_ext_1_sf"/>
</dbReference>
<organism evidence="15 16">
    <name type="scientific">Thermodesulfobium acidiphilum</name>
    <dbReference type="NCBI Taxonomy" id="1794699"/>
    <lineage>
        <taxon>Bacteria</taxon>
        <taxon>Pseudomonadati</taxon>
        <taxon>Thermodesulfobiota</taxon>
        <taxon>Thermodesulfobiia</taxon>
        <taxon>Thermodesulfobiales</taxon>
        <taxon>Thermodesulfobiaceae</taxon>
        <taxon>Thermodesulfobium</taxon>
    </lineage>
</organism>
<comment type="similarity">
    <text evidence="6 7">Belongs to the RNA polymerase beta chain family.</text>
</comment>
<evidence type="ECO:0000256" key="6">
    <source>
        <dbReference type="HAMAP-Rule" id="MF_01321"/>
    </source>
</evidence>
<evidence type="ECO:0000259" key="11">
    <source>
        <dbReference type="Pfam" id="PF04561"/>
    </source>
</evidence>
<gene>
    <name evidence="6" type="primary">rpoB</name>
    <name evidence="15" type="ORF">TDSAC_1273</name>
</gene>
<keyword evidence="4 6" id="KW-0804">Transcription</keyword>
<dbReference type="HAMAP" id="MF_01321">
    <property type="entry name" value="RNApol_bact_RpoB"/>
    <property type="match status" value="1"/>
</dbReference>
<dbReference type="GO" id="GO:0003677">
    <property type="term" value="F:DNA binding"/>
    <property type="evidence" value="ECO:0007669"/>
    <property type="project" value="UniProtKB-UniRule"/>
</dbReference>
<comment type="function">
    <text evidence="6 8">DNA-dependent RNA polymerase catalyzes the transcription of DNA into RNA using the four ribonucleoside triphosphates as substrates.</text>
</comment>
<feature type="domain" description="DNA-directed RNA polymerase subunit 2 hybrid-binding" evidence="9">
    <location>
        <begin position="590"/>
        <end position="994"/>
    </location>
</feature>
<keyword evidence="2 6" id="KW-0808">Transferase</keyword>
<dbReference type="GO" id="GO:0003899">
    <property type="term" value="F:DNA-directed RNA polymerase activity"/>
    <property type="evidence" value="ECO:0007669"/>
    <property type="project" value="UniProtKB-UniRule"/>
</dbReference>
<dbReference type="Gene3D" id="2.40.50.100">
    <property type="match status" value="1"/>
</dbReference>
<evidence type="ECO:0000256" key="8">
    <source>
        <dbReference type="RuleBase" id="RU363031"/>
    </source>
</evidence>
<feature type="domain" description="DNA-directed RNA polymerase beta subunit external 1" evidence="14">
    <location>
        <begin position="464"/>
        <end position="528"/>
    </location>
</feature>
<evidence type="ECO:0000259" key="9">
    <source>
        <dbReference type="Pfam" id="PF00562"/>
    </source>
</evidence>
<dbReference type="InterPro" id="IPR014724">
    <property type="entry name" value="RNA_pol_RPB2_OB-fold"/>
</dbReference>
<evidence type="ECO:0000256" key="4">
    <source>
        <dbReference type="ARBA" id="ARBA00023163"/>
    </source>
</evidence>
<dbReference type="KEGG" id="taci:TDSAC_1273"/>
<dbReference type="Pfam" id="PF00562">
    <property type="entry name" value="RNA_pol_Rpb2_6"/>
    <property type="match status" value="1"/>
</dbReference>
<reference evidence="15 16" key="1">
    <citation type="submission" date="2017-04" db="EMBL/GenBank/DDBJ databases">
        <title>Genomic insights into metabolism of Thermodesulfobium acidiphilum.</title>
        <authorList>
            <person name="Toshchakov S.V."/>
            <person name="Frolov E.N."/>
            <person name="Kublanov I.V."/>
            <person name="Samarov N.I."/>
            <person name="Novikov A."/>
            <person name="Lebedinsky A.V."/>
            <person name="Bonch-Osmolovskaya E.A."/>
            <person name="Chernyh N.A."/>
        </authorList>
    </citation>
    <scope>NUCLEOTIDE SEQUENCE [LARGE SCALE GENOMIC DNA]</scope>
    <source>
        <strain evidence="15 16">3127-1</strain>
    </source>
</reference>
<feature type="domain" description="RNA polymerase Rpb2" evidence="11">
    <location>
        <begin position="141"/>
        <end position="326"/>
    </location>
</feature>
<evidence type="ECO:0000256" key="1">
    <source>
        <dbReference type="ARBA" id="ARBA00022478"/>
    </source>
</evidence>
<dbReference type="InterPro" id="IPR037034">
    <property type="entry name" value="RNA_pol_Rpb2_2_sf"/>
</dbReference>
<evidence type="ECO:0000256" key="3">
    <source>
        <dbReference type="ARBA" id="ARBA00022695"/>
    </source>
</evidence>